<organism evidence="9 10">
    <name type="scientific">Toxocara canis</name>
    <name type="common">Canine roundworm</name>
    <dbReference type="NCBI Taxonomy" id="6265"/>
    <lineage>
        <taxon>Eukaryota</taxon>
        <taxon>Metazoa</taxon>
        <taxon>Ecdysozoa</taxon>
        <taxon>Nematoda</taxon>
        <taxon>Chromadorea</taxon>
        <taxon>Rhabditida</taxon>
        <taxon>Spirurina</taxon>
        <taxon>Ascaridomorpha</taxon>
        <taxon>Ascaridoidea</taxon>
        <taxon>Toxocaridae</taxon>
        <taxon>Toxocara</taxon>
    </lineage>
</organism>
<dbReference type="EMBL" id="JPKZ01003155">
    <property type="protein sequence ID" value="KHN73052.1"/>
    <property type="molecule type" value="Genomic_DNA"/>
</dbReference>
<evidence type="ECO:0008006" key="11">
    <source>
        <dbReference type="Google" id="ProtNLM"/>
    </source>
</evidence>
<name>A0A0B2UVC1_TOXCA</name>
<keyword evidence="2 8" id="KW-0812">Transmembrane</keyword>
<comment type="subcellular location">
    <subcellularLocation>
        <location evidence="1">Membrane</location>
    </subcellularLocation>
</comment>
<feature type="transmembrane region" description="Helical" evidence="8">
    <location>
        <begin position="75"/>
        <end position="97"/>
    </location>
</feature>
<dbReference type="Pfam" id="PF15348">
    <property type="entry name" value="GEMIN8"/>
    <property type="match status" value="1"/>
</dbReference>
<evidence type="ECO:0000256" key="5">
    <source>
        <dbReference type="ARBA" id="ARBA00034769"/>
    </source>
</evidence>
<dbReference type="Proteomes" id="UP000031036">
    <property type="component" value="Unassembled WGS sequence"/>
</dbReference>
<dbReference type="GO" id="GO:0016020">
    <property type="term" value="C:membrane"/>
    <property type="evidence" value="ECO:0007669"/>
    <property type="project" value="UniProtKB-SubCell"/>
</dbReference>
<feature type="transmembrane region" description="Helical" evidence="8">
    <location>
        <begin position="241"/>
        <end position="260"/>
    </location>
</feature>
<accession>A0A0B2UVC1</accession>
<proteinExistence type="inferred from homology"/>
<feature type="transmembrane region" description="Helical" evidence="8">
    <location>
        <begin position="36"/>
        <end position="54"/>
    </location>
</feature>
<evidence type="ECO:0000256" key="6">
    <source>
        <dbReference type="SAM" id="Coils"/>
    </source>
</evidence>
<evidence type="ECO:0000313" key="9">
    <source>
        <dbReference type="EMBL" id="KHN73052.1"/>
    </source>
</evidence>
<reference evidence="9 10" key="1">
    <citation type="submission" date="2014-11" db="EMBL/GenBank/DDBJ databases">
        <title>Genetic blueprint of the zoonotic pathogen Toxocara canis.</title>
        <authorList>
            <person name="Zhu X.-Q."/>
            <person name="Korhonen P.K."/>
            <person name="Cai H."/>
            <person name="Young N.D."/>
            <person name="Nejsum P."/>
            <person name="von Samson-Himmelstjerna G."/>
            <person name="Boag P.R."/>
            <person name="Tan P."/>
            <person name="Li Q."/>
            <person name="Min J."/>
            <person name="Yang Y."/>
            <person name="Wang X."/>
            <person name="Fang X."/>
            <person name="Hall R.S."/>
            <person name="Hofmann A."/>
            <person name="Sternberg P.W."/>
            <person name="Jex A.R."/>
            <person name="Gasser R.B."/>
        </authorList>
    </citation>
    <scope>NUCLEOTIDE SEQUENCE [LARGE SCALE GENOMIC DNA]</scope>
    <source>
        <strain evidence="9">PN_DK_2014</strain>
    </source>
</reference>
<protein>
    <recommendedName>
        <fullName evidence="11">Bestrophin homolog</fullName>
    </recommendedName>
</protein>
<dbReference type="PANTHER" id="PTHR10736:SF0">
    <property type="entry name" value="BESTROPHIN HOMOLOG"/>
    <property type="match status" value="1"/>
</dbReference>
<dbReference type="AlphaFoldDB" id="A0A0B2UVC1"/>
<dbReference type="GO" id="GO:0032797">
    <property type="term" value="C:SMN complex"/>
    <property type="evidence" value="ECO:0007669"/>
    <property type="project" value="InterPro"/>
</dbReference>
<evidence type="ECO:0000256" key="8">
    <source>
        <dbReference type="SAM" id="Phobius"/>
    </source>
</evidence>
<keyword evidence="4 8" id="KW-0472">Membrane</keyword>
<dbReference type="GO" id="GO:0005254">
    <property type="term" value="F:chloride channel activity"/>
    <property type="evidence" value="ECO:0007669"/>
    <property type="project" value="InterPro"/>
</dbReference>
<dbReference type="InterPro" id="IPR000615">
    <property type="entry name" value="Bestrophin"/>
</dbReference>
<keyword evidence="3 8" id="KW-1133">Transmembrane helix</keyword>
<dbReference type="Pfam" id="PF01062">
    <property type="entry name" value="Bestrophin"/>
    <property type="match status" value="1"/>
</dbReference>
<evidence type="ECO:0000256" key="2">
    <source>
        <dbReference type="ARBA" id="ARBA00022692"/>
    </source>
</evidence>
<evidence type="ECO:0000313" key="10">
    <source>
        <dbReference type="Proteomes" id="UP000031036"/>
    </source>
</evidence>
<feature type="region of interest" description="Disordered" evidence="7">
    <location>
        <begin position="384"/>
        <end position="404"/>
    </location>
</feature>
<feature type="compositionally biased region" description="Polar residues" evidence="7">
    <location>
        <begin position="540"/>
        <end position="550"/>
    </location>
</feature>
<keyword evidence="10" id="KW-1185">Reference proteome</keyword>
<dbReference type="GO" id="GO:0000387">
    <property type="term" value="P:spliceosomal snRNP assembly"/>
    <property type="evidence" value="ECO:0007669"/>
    <property type="project" value="InterPro"/>
</dbReference>
<feature type="coiled-coil region" evidence="6">
    <location>
        <begin position="636"/>
        <end position="688"/>
    </location>
</feature>
<evidence type="ECO:0000256" key="3">
    <source>
        <dbReference type="ARBA" id="ARBA00022989"/>
    </source>
</evidence>
<evidence type="ECO:0000256" key="4">
    <source>
        <dbReference type="ARBA" id="ARBA00023136"/>
    </source>
</evidence>
<evidence type="ECO:0000256" key="7">
    <source>
        <dbReference type="SAM" id="MobiDB-lite"/>
    </source>
</evidence>
<dbReference type="InterPro" id="IPR034754">
    <property type="entry name" value="GEMIN8"/>
</dbReference>
<dbReference type="InterPro" id="IPR021134">
    <property type="entry name" value="Bestrophin-like"/>
</dbReference>
<feature type="region of interest" description="Disordered" evidence="7">
    <location>
        <begin position="532"/>
        <end position="563"/>
    </location>
</feature>
<comment type="similarity">
    <text evidence="5">Belongs to the anion channel-forming bestrophin (TC 1.A.46) family. Calcium-sensitive chloride channel subfamily.</text>
</comment>
<feature type="region of interest" description="Disordered" evidence="7">
    <location>
        <begin position="483"/>
        <end position="509"/>
    </location>
</feature>
<dbReference type="OrthoDB" id="201595at2759"/>
<comment type="caution">
    <text evidence="9">The sequence shown here is derived from an EMBL/GenBank/DDBJ whole genome shotgun (WGS) entry which is preliminary data.</text>
</comment>
<dbReference type="PANTHER" id="PTHR10736">
    <property type="entry name" value="BESTROPHIN"/>
    <property type="match status" value="1"/>
</dbReference>
<sequence>MTISYQYDISRASAISFFRLLFRWRASIWKNVFKEFLVWCTLYFIIAFCYRSPLIMNDAQRLTFEEVSRYLDQELSFIPLTFILGFYVSTIVQRWTIIFTNMGYIESEALLIGNYVQGDDEETKMQRRAMVRYMCLSQLLVYRDISVPIRRRFPTYDAIVKAGFMLEHEKEKLESIKLDYDKYWVPINWSYTHMFNARRAGKITSDVMTNKLTDEMKVFRTNLQMLCNYDWVPIPLVYPQVIMIAVYFYFGVCLISRQFFVSNRALPDKSDIDIVVPLSTMVQFVFYVGWMKAAEVLLNPMGDDDDDFECNFLLDKNLATSLSIVDETHYDAPTVQEDKFWSSGHVDPIYSSSTAAEEVNPLVGSAINAKISSVGDDQKPLEMVPRPSFAVPTDSHQMSVKRKLSRRMTSVLKPLKSFHKERKTTSQTVSICSQPTTISSQEITAYLDVLGTGRSKSQQYDERSDLHSSSAIGGRSASCCTLTNIPSTPSTPRGYKEGISASSSSPEENLLRYRRSTTGTVNFLTTMLSTVTEEDPTASPPASRTNSVVVSPTPGDMAGVKRSRGAEDCSQWYGPKFMGLWKRYEAAAAWMDIHRQAVHAARAAESDIRDEAGCNGNEEDLACTSVGEVIFQADDLDNWNLSTEEENHEVDEEEEEAEMDEELAAFLRQTAEHRKQRDAERLEKENKKGGYWMEINGEDYILADKIGVEGACHRTTATPNVAVEERAKREQREKLYGKGAIKIAAMETAMQVQYEQYVARTDAQMWPIIPLKI</sequence>
<gene>
    <name evidence="9" type="primary">ZK688.2</name>
    <name evidence="9" type="ORF">Tcan_12559</name>
</gene>
<evidence type="ECO:0000256" key="1">
    <source>
        <dbReference type="ARBA" id="ARBA00004370"/>
    </source>
</evidence>
<keyword evidence="6" id="KW-0175">Coiled coil</keyword>